<dbReference type="FunFam" id="3.40.50.300:FF:000287">
    <property type="entry name" value="Multidrug ABC transporter ATP-binding protein"/>
    <property type="match status" value="1"/>
</dbReference>
<dbReference type="PANTHER" id="PTHR43394">
    <property type="entry name" value="ATP-DEPENDENT PERMEASE MDL1, MITOCHONDRIAL"/>
    <property type="match status" value="1"/>
</dbReference>
<comment type="subcellular location">
    <subcellularLocation>
        <location evidence="1">Cell membrane</location>
        <topology evidence="1">Multi-pass membrane protein</topology>
    </subcellularLocation>
</comment>
<dbReference type="InterPro" id="IPR011527">
    <property type="entry name" value="ABC1_TM_dom"/>
</dbReference>
<dbReference type="EMBL" id="DSMG01000083">
    <property type="protein sequence ID" value="HDX31408.1"/>
    <property type="molecule type" value="Genomic_DNA"/>
</dbReference>
<dbReference type="Gene3D" id="1.20.1560.10">
    <property type="entry name" value="ABC transporter type 1, transmembrane domain"/>
    <property type="match status" value="1"/>
</dbReference>
<keyword evidence="3 9" id="KW-0812">Transmembrane</keyword>
<evidence type="ECO:0000259" key="10">
    <source>
        <dbReference type="PROSITE" id="PS50893"/>
    </source>
</evidence>
<dbReference type="InterPro" id="IPR017871">
    <property type="entry name" value="ABC_transporter-like_CS"/>
</dbReference>
<gene>
    <name evidence="12" type="ORF">ENQ20_07925</name>
</gene>
<dbReference type="InterPro" id="IPR027417">
    <property type="entry name" value="P-loop_NTPase"/>
</dbReference>
<accession>A0A7C1JWF9</accession>
<feature type="domain" description="ABC transmembrane type-1" evidence="11">
    <location>
        <begin position="38"/>
        <end position="374"/>
    </location>
</feature>
<dbReference type="GO" id="GO:0015421">
    <property type="term" value="F:ABC-type oligopeptide transporter activity"/>
    <property type="evidence" value="ECO:0007669"/>
    <property type="project" value="TreeGrafter"/>
</dbReference>
<proteinExistence type="predicted"/>
<dbReference type="InterPro" id="IPR003593">
    <property type="entry name" value="AAA+_ATPase"/>
</dbReference>
<sequence length="671" mass="73033">MIGGPRGMLEQEVSKPRSVSRTLGRLAGYFKPYWAALIGVVVLMLVNAWVQVITPELLGQAVDCYLTPAVTSALRSDENALSALQDAMPQNGMSSPVERSSFACWFGTVPADAPAADFMAGLGRLVLGLIAFFVAGALTGGAMFFLMSWAGNHVLRTLQVEVFARLQQLSLSFYSRNESGDLMSRITNDVSTIQQAIGFALIQVLSGALLLVWIAWNMVALNWAYALLSLAVMPLMAVATVWFSSQARKAFRVTRKELGNVNAELEESISGVREVQAFSREEANIESFRASNAANRDANLRAVAYTAALAPTLEALGYAAIAIVAGIGGIFLLQGWTLGGAAMTLGLIVAFIGYVQRFNQPIAQIAVLWTNIQSAVAGAERIFDLLDQTPEIVEKPNARPMPPIQGRVEFRDVWAEYKAGEPVLKGVNLLAEPGQTIAIVGPTGAGKTTLVNLLPRFYDVTSGAVLIDGIDVRNVKLDTLRRQIGMVLQDTYLFSDTVMNNIRYGRPEATDEEVMAAARLARAHEFIERLPDSYNTVLGERGAGLSQGQRQLLAIARAALANPRLLILDEATSSVDTRTERQIQAALEQLLADRTSFVIAHRLSTIRNADLVLVLVNGEIIERGTHDELLAQQGFYYNLYMSQFRRQEQVARASQRSEDGRPTLSPVPGTT</sequence>
<feature type="transmembrane region" description="Helical" evidence="9">
    <location>
        <begin position="222"/>
        <end position="243"/>
    </location>
</feature>
<dbReference type="PROSITE" id="PS50929">
    <property type="entry name" value="ABC_TM1F"/>
    <property type="match status" value="1"/>
</dbReference>
<evidence type="ECO:0000313" key="12">
    <source>
        <dbReference type="EMBL" id="HDX31408.1"/>
    </source>
</evidence>
<dbReference type="CDD" id="cd18547">
    <property type="entry name" value="ABC_6TM_Tm288_like"/>
    <property type="match status" value="1"/>
</dbReference>
<dbReference type="PANTHER" id="PTHR43394:SF1">
    <property type="entry name" value="ATP-BINDING CASSETTE SUB-FAMILY B MEMBER 10, MITOCHONDRIAL"/>
    <property type="match status" value="1"/>
</dbReference>
<evidence type="ECO:0000256" key="5">
    <source>
        <dbReference type="ARBA" id="ARBA00022840"/>
    </source>
</evidence>
<feature type="compositionally biased region" description="Basic and acidic residues" evidence="8">
    <location>
        <begin position="650"/>
        <end position="661"/>
    </location>
</feature>
<dbReference type="Pfam" id="PF00005">
    <property type="entry name" value="ABC_tran"/>
    <property type="match status" value="1"/>
</dbReference>
<keyword evidence="7 9" id="KW-0472">Membrane</keyword>
<evidence type="ECO:0000256" key="2">
    <source>
        <dbReference type="ARBA" id="ARBA00022448"/>
    </source>
</evidence>
<evidence type="ECO:0000256" key="9">
    <source>
        <dbReference type="SAM" id="Phobius"/>
    </source>
</evidence>
<dbReference type="PROSITE" id="PS50893">
    <property type="entry name" value="ABC_TRANSPORTER_2"/>
    <property type="match status" value="1"/>
</dbReference>
<dbReference type="AlphaFoldDB" id="A0A7C1JWF9"/>
<dbReference type="InterPro" id="IPR039421">
    <property type="entry name" value="Type_1_exporter"/>
</dbReference>
<dbReference type="GO" id="GO:0005524">
    <property type="term" value="F:ATP binding"/>
    <property type="evidence" value="ECO:0007669"/>
    <property type="project" value="UniProtKB-KW"/>
</dbReference>
<evidence type="ECO:0000256" key="8">
    <source>
        <dbReference type="SAM" id="MobiDB-lite"/>
    </source>
</evidence>
<keyword evidence="6 9" id="KW-1133">Transmembrane helix</keyword>
<feature type="transmembrane region" description="Helical" evidence="9">
    <location>
        <begin position="338"/>
        <end position="355"/>
    </location>
</feature>
<dbReference type="InterPro" id="IPR003439">
    <property type="entry name" value="ABC_transporter-like_ATP-bd"/>
</dbReference>
<evidence type="ECO:0000256" key="4">
    <source>
        <dbReference type="ARBA" id="ARBA00022741"/>
    </source>
</evidence>
<evidence type="ECO:0000256" key="1">
    <source>
        <dbReference type="ARBA" id="ARBA00004651"/>
    </source>
</evidence>
<evidence type="ECO:0000256" key="3">
    <source>
        <dbReference type="ARBA" id="ARBA00022692"/>
    </source>
</evidence>
<dbReference type="SUPFAM" id="SSF90123">
    <property type="entry name" value="ABC transporter transmembrane region"/>
    <property type="match status" value="1"/>
</dbReference>
<keyword evidence="2" id="KW-0813">Transport</keyword>
<feature type="transmembrane region" description="Helical" evidence="9">
    <location>
        <begin position="315"/>
        <end position="332"/>
    </location>
</feature>
<dbReference type="PROSITE" id="PS00211">
    <property type="entry name" value="ABC_TRANSPORTER_1"/>
    <property type="match status" value="1"/>
</dbReference>
<name>A0A7C1JWF9_9CHLR</name>
<dbReference type="GO" id="GO:0016887">
    <property type="term" value="F:ATP hydrolysis activity"/>
    <property type="evidence" value="ECO:0007669"/>
    <property type="project" value="InterPro"/>
</dbReference>
<evidence type="ECO:0000256" key="6">
    <source>
        <dbReference type="ARBA" id="ARBA00022989"/>
    </source>
</evidence>
<comment type="caution">
    <text evidence="12">The sequence shown here is derived from an EMBL/GenBank/DDBJ whole genome shotgun (WGS) entry which is preliminary data.</text>
</comment>
<dbReference type="GO" id="GO:0005886">
    <property type="term" value="C:plasma membrane"/>
    <property type="evidence" value="ECO:0007669"/>
    <property type="project" value="UniProtKB-SubCell"/>
</dbReference>
<dbReference type="InterPro" id="IPR036640">
    <property type="entry name" value="ABC1_TM_sf"/>
</dbReference>
<evidence type="ECO:0000259" key="11">
    <source>
        <dbReference type="PROSITE" id="PS50929"/>
    </source>
</evidence>
<reference evidence="12" key="1">
    <citation type="journal article" date="2020" name="mSystems">
        <title>Genome- and Community-Level Interaction Insights into Carbon Utilization and Element Cycling Functions of Hydrothermarchaeota in Hydrothermal Sediment.</title>
        <authorList>
            <person name="Zhou Z."/>
            <person name="Liu Y."/>
            <person name="Xu W."/>
            <person name="Pan J."/>
            <person name="Luo Z.H."/>
            <person name="Li M."/>
        </authorList>
    </citation>
    <scope>NUCLEOTIDE SEQUENCE [LARGE SCALE GENOMIC DNA]</scope>
    <source>
        <strain evidence="12">SpSt-289</strain>
    </source>
</reference>
<feature type="transmembrane region" description="Helical" evidence="9">
    <location>
        <begin position="125"/>
        <end position="146"/>
    </location>
</feature>
<keyword evidence="5 12" id="KW-0067">ATP-binding</keyword>
<feature type="transmembrane region" description="Helical" evidence="9">
    <location>
        <begin position="196"/>
        <end position="216"/>
    </location>
</feature>
<feature type="region of interest" description="Disordered" evidence="8">
    <location>
        <begin position="650"/>
        <end position="671"/>
    </location>
</feature>
<protein>
    <submittedName>
        <fullName evidence="12">ABC transporter ATP-binding protein</fullName>
    </submittedName>
</protein>
<evidence type="ECO:0000256" key="7">
    <source>
        <dbReference type="ARBA" id="ARBA00023136"/>
    </source>
</evidence>
<dbReference type="Gene3D" id="3.40.50.300">
    <property type="entry name" value="P-loop containing nucleotide triphosphate hydrolases"/>
    <property type="match status" value="1"/>
</dbReference>
<dbReference type="SUPFAM" id="SSF52540">
    <property type="entry name" value="P-loop containing nucleoside triphosphate hydrolases"/>
    <property type="match status" value="1"/>
</dbReference>
<organism evidence="12">
    <name type="scientific">Caldilinea aerophila</name>
    <dbReference type="NCBI Taxonomy" id="133453"/>
    <lineage>
        <taxon>Bacteria</taxon>
        <taxon>Bacillati</taxon>
        <taxon>Chloroflexota</taxon>
        <taxon>Caldilineae</taxon>
        <taxon>Caldilineales</taxon>
        <taxon>Caldilineaceae</taxon>
        <taxon>Caldilinea</taxon>
    </lineage>
</organism>
<dbReference type="Pfam" id="PF00664">
    <property type="entry name" value="ABC_membrane"/>
    <property type="match status" value="1"/>
</dbReference>
<dbReference type="SMART" id="SM00382">
    <property type="entry name" value="AAA"/>
    <property type="match status" value="1"/>
</dbReference>
<feature type="transmembrane region" description="Helical" evidence="9">
    <location>
        <begin position="33"/>
        <end position="50"/>
    </location>
</feature>
<keyword evidence="4" id="KW-0547">Nucleotide-binding</keyword>
<feature type="domain" description="ABC transporter" evidence="10">
    <location>
        <begin position="408"/>
        <end position="642"/>
    </location>
</feature>